<dbReference type="PROSITE" id="PS51257">
    <property type="entry name" value="PROKAR_LIPOPROTEIN"/>
    <property type="match status" value="1"/>
</dbReference>
<dbReference type="GO" id="GO:1904680">
    <property type="term" value="F:peptide transmembrane transporter activity"/>
    <property type="evidence" value="ECO:0007669"/>
    <property type="project" value="TreeGrafter"/>
</dbReference>
<dbReference type="Gene3D" id="3.90.76.10">
    <property type="entry name" value="Dipeptide-binding Protein, Domain 1"/>
    <property type="match status" value="1"/>
</dbReference>
<organism evidence="4 5">
    <name type="scientific">Actinacidiphila glaucinigra</name>
    <dbReference type="NCBI Taxonomy" id="235986"/>
    <lineage>
        <taxon>Bacteria</taxon>
        <taxon>Bacillati</taxon>
        <taxon>Actinomycetota</taxon>
        <taxon>Actinomycetes</taxon>
        <taxon>Kitasatosporales</taxon>
        <taxon>Streptomycetaceae</taxon>
        <taxon>Actinacidiphila</taxon>
    </lineage>
</organism>
<feature type="signal peptide" evidence="2">
    <location>
        <begin position="1"/>
        <end position="24"/>
    </location>
</feature>
<dbReference type="OrthoDB" id="7888869at2"/>
<evidence type="ECO:0000256" key="2">
    <source>
        <dbReference type="SAM" id="SignalP"/>
    </source>
</evidence>
<dbReference type="InterPro" id="IPR030678">
    <property type="entry name" value="Peptide/Ni-bd"/>
</dbReference>
<dbReference type="Pfam" id="PF00496">
    <property type="entry name" value="SBP_bac_5"/>
    <property type="match status" value="1"/>
</dbReference>
<name>A0A239EVT5_9ACTN</name>
<protein>
    <submittedName>
        <fullName evidence="4">Peptide/nickel transport system substrate-binding protein</fullName>
    </submittedName>
</protein>
<dbReference type="InterPro" id="IPR000914">
    <property type="entry name" value="SBP_5_dom"/>
</dbReference>
<reference evidence="4 5" key="1">
    <citation type="submission" date="2017-06" db="EMBL/GenBank/DDBJ databases">
        <authorList>
            <person name="Kim H.J."/>
            <person name="Triplett B.A."/>
        </authorList>
    </citation>
    <scope>NUCLEOTIDE SEQUENCE [LARGE SCALE GENOMIC DNA]</scope>
    <source>
        <strain evidence="4 5">CGMCC 4.1858</strain>
    </source>
</reference>
<dbReference type="GO" id="GO:0043190">
    <property type="term" value="C:ATP-binding cassette (ABC) transporter complex"/>
    <property type="evidence" value="ECO:0007669"/>
    <property type="project" value="InterPro"/>
</dbReference>
<evidence type="ECO:0000259" key="3">
    <source>
        <dbReference type="Pfam" id="PF00496"/>
    </source>
</evidence>
<keyword evidence="5" id="KW-1185">Reference proteome</keyword>
<dbReference type="AlphaFoldDB" id="A0A239EVT5"/>
<gene>
    <name evidence="4" type="ORF">SAMN05216252_106178</name>
</gene>
<dbReference type="EMBL" id="FZOF01000006">
    <property type="protein sequence ID" value="SNS48729.1"/>
    <property type="molecule type" value="Genomic_DNA"/>
</dbReference>
<feature type="region of interest" description="Disordered" evidence="1">
    <location>
        <begin position="377"/>
        <end position="396"/>
    </location>
</feature>
<keyword evidence="2" id="KW-0732">Signal</keyword>
<dbReference type="GO" id="GO:0015833">
    <property type="term" value="P:peptide transport"/>
    <property type="evidence" value="ECO:0007669"/>
    <property type="project" value="TreeGrafter"/>
</dbReference>
<dbReference type="PIRSF" id="PIRSF002741">
    <property type="entry name" value="MppA"/>
    <property type="match status" value="1"/>
</dbReference>
<dbReference type="CDD" id="cd08501">
    <property type="entry name" value="PBP2_Lpqw"/>
    <property type="match status" value="1"/>
</dbReference>
<proteinExistence type="predicted"/>
<dbReference type="SUPFAM" id="SSF53850">
    <property type="entry name" value="Periplasmic binding protein-like II"/>
    <property type="match status" value="1"/>
</dbReference>
<sequence length="587" mass="61799">MARSATLIRSATAVALAAVVAASAGCTAGKDDPLAGTDLASAPRNGVRDGGTLRWAVDAAPGTLNAFQAGANETTSLVAGAALPAAFRLDGQGRPQMDTDLLRSAKVVRTEPQQVVSYRLNPKAVWSDGRPIGAADFTAQWKALRGADDAYWTARNAGYDRISSVTAGKDAHEVKVTFGKRYADWQSLFTPLYPKAVTGTAKAFNEGARRALKVTGGPFSVRSASGKSVTLVRNTKWWGDRAKLSELVLTATPAHQRAADLASGALDVAEVDRDVTGKNVAVYRTRAASYTQLALNGSTGPLADEDVRHAVARAVDRRAIAKAVLGPLGLPDEPLGNHLLLLTQSGYADHSSALGTADTKAARAMLAAAGWQRTALDPGSGGAARSGAGAAERNQAAPAHKVEVSVVEPAKTVLRKDGKALTLRFVLPKSSATLNTVGDRIATMLSGIGVRTELQRVADDSFFRDHVAAGDFDLALYGWPGTPFPATDTRPIFAKPEPAPDGSLVVEQNYPRVGTDLIDQLFDQAAGELDPAKARDYAARADARIWSAAGSIPLYQRPELVALRKDVLNAGAFGFATPRFQDIGFRK</sequence>
<feature type="domain" description="Solute-binding protein family 5" evidence="3">
    <location>
        <begin position="112"/>
        <end position="488"/>
    </location>
</feature>
<dbReference type="PANTHER" id="PTHR30290">
    <property type="entry name" value="PERIPLASMIC BINDING COMPONENT OF ABC TRANSPORTER"/>
    <property type="match status" value="1"/>
</dbReference>
<dbReference type="GO" id="GO:0042597">
    <property type="term" value="C:periplasmic space"/>
    <property type="evidence" value="ECO:0007669"/>
    <property type="project" value="UniProtKB-ARBA"/>
</dbReference>
<dbReference type="PANTHER" id="PTHR30290:SF65">
    <property type="entry name" value="MONOACYL PHOSPHATIDYLINOSITOL TETRAMANNOSIDE-BINDING PROTEIN LPQW-RELATED"/>
    <property type="match status" value="1"/>
</dbReference>
<evidence type="ECO:0000313" key="5">
    <source>
        <dbReference type="Proteomes" id="UP000198280"/>
    </source>
</evidence>
<dbReference type="InterPro" id="IPR039424">
    <property type="entry name" value="SBP_5"/>
</dbReference>
<dbReference type="Proteomes" id="UP000198280">
    <property type="component" value="Unassembled WGS sequence"/>
</dbReference>
<evidence type="ECO:0000313" key="4">
    <source>
        <dbReference type="EMBL" id="SNS48729.1"/>
    </source>
</evidence>
<feature type="chain" id="PRO_5012218497" evidence="2">
    <location>
        <begin position="25"/>
        <end position="587"/>
    </location>
</feature>
<accession>A0A239EVT5</accession>
<dbReference type="RefSeq" id="WP_089224160.1">
    <property type="nucleotide sequence ID" value="NZ_FZOF01000006.1"/>
</dbReference>
<dbReference type="Gene3D" id="3.40.190.10">
    <property type="entry name" value="Periplasmic binding protein-like II"/>
    <property type="match status" value="1"/>
</dbReference>
<dbReference type="Gene3D" id="3.10.105.10">
    <property type="entry name" value="Dipeptide-binding Protein, Domain 3"/>
    <property type="match status" value="1"/>
</dbReference>
<evidence type="ECO:0000256" key="1">
    <source>
        <dbReference type="SAM" id="MobiDB-lite"/>
    </source>
</evidence>